<dbReference type="Proteomes" id="UP000514713">
    <property type="component" value="Chromosome"/>
</dbReference>
<proteinExistence type="inferred from homology"/>
<dbReference type="PANTHER" id="PTHR30632:SF0">
    <property type="entry name" value="SULFATE-BINDING PROTEIN"/>
    <property type="match status" value="1"/>
</dbReference>
<dbReference type="SUPFAM" id="SSF53850">
    <property type="entry name" value="Periplasmic binding protein-like II"/>
    <property type="match status" value="1"/>
</dbReference>
<dbReference type="EMBL" id="CP054698">
    <property type="protein sequence ID" value="QMS86742.1"/>
    <property type="molecule type" value="Genomic_DNA"/>
</dbReference>
<dbReference type="Pfam" id="PF13531">
    <property type="entry name" value="SBP_bac_11"/>
    <property type="match status" value="1"/>
</dbReference>
<keyword evidence="5" id="KW-0472">Membrane</keyword>
<evidence type="ECO:0000313" key="7">
    <source>
        <dbReference type="Proteomes" id="UP000514713"/>
    </source>
</evidence>
<sequence length="288" mass="30278">MTLMNRRRFIAWIATAVTSMMLVIGFQFVNLSPASSVTTLNVYAAVSLTNALNAIKTQYQSANPSVNVVYTFGASGTLLSQIQAGAPADIFISAATDQIDVLQNSSPSKLVSGSRKNIVRNRLVLIAPTTPPVSAGSAALTSFNGLTNANISGVAIGDYTGTPPVVPAGNYTKQVLTSRGIFSTLTPKLYLASNVRNVLTAVENKASVTIGGVNKTIDAGAVYKTDAAISNKVRVVQTALTTESDPIVYPLGILTRTTVLTTAQSFSNYLTGTTAQNIFRNNYGFLAP</sequence>
<organism evidence="6 7">
    <name type="scientific">Nostoc edaphicum CCNP1411</name>
    <dbReference type="NCBI Taxonomy" id="1472755"/>
    <lineage>
        <taxon>Bacteria</taxon>
        <taxon>Bacillati</taxon>
        <taxon>Cyanobacteriota</taxon>
        <taxon>Cyanophyceae</taxon>
        <taxon>Nostocales</taxon>
        <taxon>Nostocaceae</taxon>
        <taxon>Nostoc</taxon>
    </lineage>
</organism>
<keyword evidence="7" id="KW-1185">Reference proteome</keyword>
<feature type="binding site" evidence="4">
    <location>
        <position position="47"/>
    </location>
    <ligand>
        <name>molybdate</name>
        <dbReference type="ChEBI" id="CHEBI:36264"/>
    </ligand>
</feature>
<keyword evidence="5" id="KW-0812">Transmembrane</keyword>
<keyword evidence="3" id="KW-0732">Signal</keyword>
<keyword evidence="4" id="KW-0500">Molybdenum</keyword>
<evidence type="ECO:0000256" key="5">
    <source>
        <dbReference type="SAM" id="Phobius"/>
    </source>
</evidence>
<dbReference type="NCBIfam" id="TIGR01256">
    <property type="entry name" value="modA"/>
    <property type="match status" value="1"/>
</dbReference>
<dbReference type="GO" id="GO:0015689">
    <property type="term" value="P:molybdate ion transport"/>
    <property type="evidence" value="ECO:0007669"/>
    <property type="project" value="InterPro"/>
</dbReference>
<reference evidence="7" key="1">
    <citation type="submission" date="2020-06" db="EMBL/GenBank/DDBJ databases">
        <title>Nostoc edaphicum CCNP1411 genome.</title>
        <authorList>
            <person name="Fidor A."/>
            <person name="Grabski M."/>
            <person name="Gawor J."/>
            <person name="Gromadka R."/>
            <person name="Wegrzyn G."/>
            <person name="Mazur-Marzec H."/>
        </authorList>
    </citation>
    <scope>NUCLEOTIDE SEQUENCE [LARGE SCALE GENOMIC DNA]</scope>
    <source>
        <strain evidence="7">CCNP1411</strain>
    </source>
</reference>
<dbReference type="PANTHER" id="PTHR30632">
    <property type="entry name" value="MOLYBDATE-BINDING PERIPLASMIC PROTEIN"/>
    <property type="match status" value="1"/>
</dbReference>
<evidence type="ECO:0000256" key="1">
    <source>
        <dbReference type="ARBA" id="ARBA00009175"/>
    </source>
</evidence>
<feature type="transmembrane region" description="Helical" evidence="5">
    <location>
        <begin position="9"/>
        <end position="29"/>
    </location>
</feature>
<dbReference type="GO" id="GO:0030973">
    <property type="term" value="F:molybdate ion binding"/>
    <property type="evidence" value="ECO:0007669"/>
    <property type="project" value="TreeGrafter"/>
</dbReference>
<dbReference type="InterPro" id="IPR005950">
    <property type="entry name" value="ModA"/>
</dbReference>
<dbReference type="KEGG" id="ned:HUN01_03815"/>
<evidence type="ECO:0000256" key="3">
    <source>
        <dbReference type="ARBA" id="ARBA00022729"/>
    </source>
</evidence>
<feature type="binding site" evidence="4">
    <location>
        <position position="195"/>
    </location>
    <ligand>
        <name>molybdate</name>
        <dbReference type="ChEBI" id="CHEBI:36264"/>
    </ligand>
</feature>
<feature type="binding site" evidence="4">
    <location>
        <position position="223"/>
    </location>
    <ligand>
        <name>molybdate</name>
        <dbReference type="ChEBI" id="CHEBI:36264"/>
    </ligand>
</feature>
<name>A0A7D7QEF3_9NOSO</name>
<feature type="binding site" evidence="4">
    <location>
        <position position="168"/>
    </location>
    <ligand>
        <name>molybdate</name>
        <dbReference type="ChEBI" id="CHEBI:36264"/>
    </ligand>
</feature>
<dbReference type="Gene3D" id="3.40.190.10">
    <property type="entry name" value="Periplasmic binding protein-like II"/>
    <property type="match status" value="2"/>
</dbReference>
<dbReference type="GO" id="GO:0046872">
    <property type="term" value="F:metal ion binding"/>
    <property type="evidence" value="ECO:0007669"/>
    <property type="project" value="UniProtKB-KW"/>
</dbReference>
<keyword evidence="5" id="KW-1133">Transmembrane helix</keyword>
<evidence type="ECO:0000313" key="6">
    <source>
        <dbReference type="EMBL" id="QMS86742.1"/>
    </source>
</evidence>
<protein>
    <submittedName>
        <fullName evidence="6">Molybdate ABC transporter substrate-binding protein</fullName>
    </submittedName>
</protein>
<feature type="binding site" evidence="4">
    <location>
        <position position="75"/>
    </location>
    <ligand>
        <name>molybdate</name>
        <dbReference type="ChEBI" id="CHEBI:36264"/>
    </ligand>
</feature>
<evidence type="ECO:0000256" key="2">
    <source>
        <dbReference type="ARBA" id="ARBA00022723"/>
    </source>
</evidence>
<evidence type="ECO:0000256" key="4">
    <source>
        <dbReference type="PIRSR" id="PIRSR004846-1"/>
    </source>
</evidence>
<dbReference type="InterPro" id="IPR050682">
    <property type="entry name" value="ModA/WtpA"/>
</dbReference>
<gene>
    <name evidence="6" type="primary">modA</name>
    <name evidence="6" type="ORF">HUN01_03815</name>
</gene>
<keyword evidence="2 4" id="KW-0479">Metal-binding</keyword>
<dbReference type="PIRSF" id="PIRSF004846">
    <property type="entry name" value="ModA"/>
    <property type="match status" value="1"/>
</dbReference>
<comment type="similarity">
    <text evidence="1">Belongs to the bacterial solute-binding protein ModA family.</text>
</comment>
<dbReference type="AlphaFoldDB" id="A0A7D7QEF3"/>
<accession>A0A7D7QEF3</accession>